<evidence type="ECO:0000313" key="4">
    <source>
        <dbReference type="Proteomes" id="UP000230002"/>
    </source>
</evidence>
<feature type="compositionally biased region" description="Low complexity" evidence="1">
    <location>
        <begin position="252"/>
        <end position="267"/>
    </location>
</feature>
<feature type="region of interest" description="Disordered" evidence="1">
    <location>
        <begin position="21"/>
        <end position="62"/>
    </location>
</feature>
<gene>
    <name evidence="3" type="ORF">GSI_15153</name>
</gene>
<feature type="region of interest" description="Disordered" evidence="1">
    <location>
        <begin position="86"/>
        <end position="292"/>
    </location>
</feature>
<feature type="compositionally biased region" description="Polar residues" evidence="1">
    <location>
        <begin position="90"/>
        <end position="106"/>
    </location>
</feature>
<sequence>MDRKVWTNDLSGARKRALSLGEDKALAAKPKKTKHASSQVKSSVKAGAQDSAVNLPPRFERKKNVLLATDLDNSGDEDVPLSVAVGARSTLKTPVTASSEKTTLVQDVQDPQDDGHSSENDGSDDNLDPEAHVQALAEMSESDDEVLVSMEAHGETQALGDHLAAEPEWSDSKPQPDLKGKGVASRVSSESGDDLPEDASDYEHAEPEAQRKDKQKSNQDQAGQASAPASGLSKTELRALQERPVFKTPIHTTSTSSLPTSSSSKSTFIPLPPQAAAAPLPPQPATVTTPDDDGFFSDSDSDMVDADEPIDPMAYRLVYPRRGGALALKAQHPDIQDAVQAAIVRLERKIVVEDAFPDAHKRGRGVRLTLVEATRSLMPAQKYQGLVARLISDPMFTRGLASIPNQRISTFRRKLKEKSDSSVPSSFDLVAGKAQGIVEWILPHLRYVYPIDIQKHQISNSQPYHAPIIIIVLRESFFRGPRSFYLRNEDIFRSSLPGREEREIPMVMLALVGAAIHASLVDWKSGECIETNFSAEKYMDAYSEHMTFLEAIKSSGPVKYHTMMYKLFDEASGGARTIHGNPVGDPPIAHLNLEAMAED</sequence>
<accession>A0A2G8RLS2</accession>
<feature type="domain" description="DUF6532" evidence="2">
    <location>
        <begin position="342"/>
        <end position="551"/>
    </location>
</feature>
<reference evidence="3 4" key="1">
    <citation type="journal article" date="2015" name="Sci. Rep.">
        <title>Chromosome-level genome map provides insights into diverse defense mechanisms in the medicinal fungus Ganoderma sinense.</title>
        <authorList>
            <person name="Zhu Y."/>
            <person name="Xu J."/>
            <person name="Sun C."/>
            <person name="Zhou S."/>
            <person name="Xu H."/>
            <person name="Nelson D.R."/>
            <person name="Qian J."/>
            <person name="Song J."/>
            <person name="Luo H."/>
            <person name="Xiang L."/>
            <person name="Li Y."/>
            <person name="Xu Z."/>
            <person name="Ji A."/>
            <person name="Wang L."/>
            <person name="Lu S."/>
            <person name="Hayward A."/>
            <person name="Sun W."/>
            <person name="Li X."/>
            <person name="Schwartz D.C."/>
            <person name="Wang Y."/>
            <person name="Chen S."/>
        </authorList>
    </citation>
    <scope>NUCLEOTIDE SEQUENCE [LARGE SCALE GENOMIC DNA]</scope>
    <source>
        <strain evidence="3 4">ZZ0214-1</strain>
    </source>
</reference>
<keyword evidence="4" id="KW-1185">Reference proteome</keyword>
<feature type="compositionally biased region" description="Acidic residues" evidence="1">
    <location>
        <begin position="191"/>
        <end position="200"/>
    </location>
</feature>
<evidence type="ECO:0000259" key="2">
    <source>
        <dbReference type="Pfam" id="PF20149"/>
    </source>
</evidence>
<evidence type="ECO:0000313" key="3">
    <source>
        <dbReference type="EMBL" id="PIL22465.1"/>
    </source>
</evidence>
<dbReference type="InterPro" id="IPR045341">
    <property type="entry name" value="DUF6532"/>
</dbReference>
<protein>
    <recommendedName>
        <fullName evidence="2">DUF6532 domain-containing protein</fullName>
    </recommendedName>
</protein>
<feature type="compositionally biased region" description="Basic and acidic residues" evidence="1">
    <location>
        <begin position="170"/>
        <end position="180"/>
    </location>
</feature>
<dbReference type="Proteomes" id="UP000230002">
    <property type="component" value="Unassembled WGS sequence"/>
</dbReference>
<comment type="caution">
    <text evidence="3">The sequence shown here is derived from an EMBL/GenBank/DDBJ whole genome shotgun (WGS) entry which is preliminary data.</text>
</comment>
<name>A0A2G8RLS2_9APHY</name>
<dbReference type="STRING" id="1077348.A0A2G8RLS2"/>
<feature type="compositionally biased region" description="Basic and acidic residues" evidence="1">
    <location>
        <begin position="235"/>
        <end position="245"/>
    </location>
</feature>
<dbReference type="Pfam" id="PF20149">
    <property type="entry name" value="DUF6532"/>
    <property type="match status" value="1"/>
</dbReference>
<dbReference type="EMBL" id="AYKW01000069">
    <property type="protein sequence ID" value="PIL22465.1"/>
    <property type="molecule type" value="Genomic_DNA"/>
</dbReference>
<organism evidence="3 4">
    <name type="scientific">Ganoderma sinense ZZ0214-1</name>
    <dbReference type="NCBI Taxonomy" id="1077348"/>
    <lineage>
        <taxon>Eukaryota</taxon>
        <taxon>Fungi</taxon>
        <taxon>Dikarya</taxon>
        <taxon>Basidiomycota</taxon>
        <taxon>Agaricomycotina</taxon>
        <taxon>Agaricomycetes</taxon>
        <taxon>Polyporales</taxon>
        <taxon>Polyporaceae</taxon>
        <taxon>Ganoderma</taxon>
    </lineage>
</organism>
<dbReference type="OrthoDB" id="3214739at2759"/>
<proteinExistence type="predicted"/>
<feature type="compositionally biased region" description="Basic and acidic residues" evidence="1">
    <location>
        <begin position="201"/>
        <end position="217"/>
    </location>
</feature>
<evidence type="ECO:0000256" key="1">
    <source>
        <dbReference type="SAM" id="MobiDB-lite"/>
    </source>
</evidence>
<dbReference type="AlphaFoldDB" id="A0A2G8RLS2"/>